<dbReference type="Proteomes" id="UP000297725">
    <property type="component" value="Unassembled WGS sequence"/>
</dbReference>
<proteinExistence type="predicted"/>
<dbReference type="Proteomes" id="UP000296883">
    <property type="component" value="Chromosome"/>
</dbReference>
<evidence type="ECO:0000313" key="2">
    <source>
        <dbReference type="EMBL" id="TFZ40829.1"/>
    </source>
</evidence>
<gene>
    <name evidence="2" type="ORF">E4031_05455</name>
    <name evidence="1" type="ORF">E4Z98_07635</name>
</gene>
<evidence type="ECO:0000313" key="3">
    <source>
        <dbReference type="Proteomes" id="UP000296883"/>
    </source>
</evidence>
<evidence type="ECO:0000313" key="4">
    <source>
        <dbReference type="Proteomes" id="UP000297725"/>
    </source>
</evidence>
<organism evidence="2 4">
    <name type="scientific">Vagococcus xieshaowenii</name>
    <dbReference type="NCBI Taxonomy" id="2562451"/>
    <lineage>
        <taxon>Bacteria</taxon>
        <taxon>Bacillati</taxon>
        <taxon>Bacillota</taxon>
        <taxon>Bacilli</taxon>
        <taxon>Lactobacillales</taxon>
        <taxon>Enterococcaceae</taxon>
        <taxon>Vagococcus</taxon>
    </lineage>
</organism>
<evidence type="ECO:0000313" key="1">
    <source>
        <dbReference type="EMBL" id="QCA29193.1"/>
    </source>
</evidence>
<dbReference type="AlphaFoldDB" id="A0AAJ5EFX0"/>
<dbReference type="EMBL" id="SRHU01000023">
    <property type="protein sequence ID" value="TFZ40829.1"/>
    <property type="molecule type" value="Genomic_DNA"/>
</dbReference>
<protein>
    <submittedName>
        <fullName evidence="2">Uncharacterized protein</fullName>
    </submittedName>
</protein>
<keyword evidence="3" id="KW-1185">Reference proteome</keyword>
<sequence>MYHTYLVSNSELTEIELETEVLSIKEALEKDVVSQDFFDSSELSDEELNAPNGIMVLKNGYGIAIQRYEDEELSAIFKKDYLYEIQLVADEPMQVAKVYGLLFDYLKTCSLPIEIWEAKAGLEEYVEGKTQELSQMKASDLEALLESEHHSSTRRVNLI</sequence>
<name>A0AAJ5EFX0_9ENTE</name>
<reference evidence="1 3" key="2">
    <citation type="journal article" date="2020" name="Int. J. Syst. Evol. Microbiol.">
        <title>Vagococcus xieshaowenii sp. nov., isolated from snow finch (Montifringilla taczanowskii) cloacal content.</title>
        <authorList>
            <person name="Ge Y."/>
            <person name="Yang J."/>
            <person name="Lai X.H."/>
            <person name="Zhang G."/>
            <person name="Jin D."/>
            <person name="Lu S."/>
            <person name="Wang B."/>
            <person name="Huang Y."/>
            <person name="Huang Y."/>
            <person name="Ren Z."/>
            <person name="Zhang X."/>
            <person name="Xu J."/>
        </authorList>
    </citation>
    <scope>NUCLEOTIDE SEQUENCE [LARGE SCALE GENOMIC DNA]</scope>
    <source>
        <strain evidence="1">Personal::cf-49</strain>
        <strain evidence="3">personal::cf-49</strain>
    </source>
</reference>
<accession>A0AAJ5EFX0</accession>
<dbReference type="RefSeq" id="WP_135254435.1">
    <property type="nucleotide sequence ID" value="NZ_CP038865.1"/>
</dbReference>
<reference evidence="2 4" key="1">
    <citation type="submission" date="2019-03" db="EMBL/GenBank/DDBJ databases">
        <title>Vagococcus sp. was isolated fron gut of Carduelis flavirostris.</title>
        <authorList>
            <person name="Ge Y."/>
        </authorList>
    </citation>
    <scope>NUCLEOTIDE SEQUENCE [LARGE SCALE GENOMIC DNA]</scope>
    <source>
        <strain evidence="2 4">CF-210</strain>
    </source>
</reference>
<dbReference type="EMBL" id="CP038865">
    <property type="protein sequence ID" value="QCA29193.1"/>
    <property type="molecule type" value="Genomic_DNA"/>
</dbReference>